<feature type="signal peptide" evidence="2">
    <location>
        <begin position="1"/>
        <end position="21"/>
    </location>
</feature>
<protein>
    <submittedName>
        <fullName evidence="3">Uncharacterized protein</fullName>
    </submittedName>
</protein>
<evidence type="ECO:0000313" key="3">
    <source>
        <dbReference type="EMBL" id="SDG88791.1"/>
    </source>
</evidence>
<feature type="compositionally biased region" description="Pro residues" evidence="1">
    <location>
        <begin position="237"/>
        <end position="251"/>
    </location>
</feature>
<sequence length="251" mass="27446">MRPIPILLAAALLLPALPAAAEPQLAAARDPLGTYGDRAVYQVVREGTPIGRHVVHFSRVEDGGLRVKAETDIDVGVFGLTLYRFQYVSNALWRDGQLIEMMSRTDDDGDLRQVEARRDSDGQLEVRGPNGVWRAGDPAYPTNHWNPQVVADSPPALINTLNGKRAEITLTRLGEASVPCGGTTCPAEAWRYEGDFAAKVFYDRAGRWLGMSFSARDGSRIDYVCQSCRPDSLATLPPDPPLPPEPPEARP</sequence>
<dbReference type="RefSeq" id="WP_092616843.1">
    <property type="nucleotide sequence ID" value="NZ_FNCV01000003.1"/>
</dbReference>
<name>A0A1G7XXB1_9PROT</name>
<evidence type="ECO:0000313" key="4">
    <source>
        <dbReference type="Proteomes" id="UP000217076"/>
    </source>
</evidence>
<dbReference type="InterPro" id="IPR045767">
    <property type="entry name" value="DUF6134"/>
</dbReference>
<dbReference type="OrthoDB" id="6086999at2"/>
<organism evidence="3 4">
    <name type="scientific">Roseospirillum parvum</name>
    <dbReference type="NCBI Taxonomy" id="83401"/>
    <lineage>
        <taxon>Bacteria</taxon>
        <taxon>Pseudomonadati</taxon>
        <taxon>Pseudomonadota</taxon>
        <taxon>Alphaproteobacteria</taxon>
        <taxon>Rhodospirillales</taxon>
        <taxon>Rhodospirillaceae</taxon>
        <taxon>Roseospirillum</taxon>
    </lineage>
</organism>
<keyword evidence="4" id="KW-1185">Reference proteome</keyword>
<reference evidence="4" key="1">
    <citation type="submission" date="2016-10" db="EMBL/GenBank/DDBJ databases">
        <authorList>
            <person name="Varghese N."/>
            <person name="Submissions S."/>
        </authorList>
    </citation>
    <scope>NUCLEOTIDE SEQUENCE [LARGE SCALE GENOMIC DNA]</scope>
    <source>
        <strain evidence="4">930I</strain>
    </source>
</reference>
<dbReference type="Pfam" id="PF19630">
    <property type="entry name" value="DUF6134"/>
    <property type="match status" value="1"/>
</dbReference>
<gene>
    <name evidence="3" type="ORF">SAMN05421742_103128</name>
</gene>
<dbReference type="Proteomes" id="UP000217076">
    <property type="component" value="Unassembled WGS sequence"/>
</dbReference>
<evidence type="ECO:0000256" key="1">
    <source>
        <dbReference type="SAM" id="MobiDB-lite"/>
    </source>
</evidence>
<accession>A0A1G7XXB1</accession>
<feature type="region of interest" description="Disordered" evidence="1">
    <location>
        <begin position="232"/>
        <end position="251"/>
    </location>
</feature>
<feature type="chain" id="PRO_5011620702" evidence="2">
    <location>
        <begin position="22"/>
        <end position="251"/>
    </location>
</feature>
<proteinExistence type="predicted"/>
<dbReference type="EMBL" id="FNCV01000003">
    <property type="protein sequence ID" value="SDG88791.1"/>
    <property type="molecule type" value="Genomic_DNA"/>
</dbReference>
<keyword evidence="2" id="KW-0732">Signal</keyword>
<dbReference type="AlphaFoldDB" id="A0A1G7XXB1"/>
<dbReference type="STRING" id="83401.SAMN05421742_103128"/>
<evidence type="ECO:0000256" key="2">
    <source>
        <dbReference type="SAM" id="SignalP"/>
    </source>
</evidence>